<dbReference type="Pfam" id="PF00168">
    <property type="entry name" value="C2"/>
    <property type="match status" value="1"/>
</dbReference>
<name>A0A1I7UKH4_9PELO</name>
<dbReference type="InterPro" id="IPR027080">
    <property type="entry name" value="Unc-13"/>
</dbReference>
<dbReference type="GO" id="GO:0005516">
    <property type="term" value="F:calmodulin binding"/>
    <property type="evidence" value="ECO:0007669"/>
    <property type="project" value="TreeGrafter"/>
</dbReference>
<proteinExistence type="predicted"/>
<dbReference type="GO" id="GO:0030672">
    <property type="term" value="C:synaptic vesicle membrane"/>
    <property type="evidence" value="ECO:0007669"/>
    <property type="project" value="TreeGrafter"/>
</dbReference>
<feature type="region of interest" description="Disordered" evidence="1">
    <location>
        <begin position="17"/>
        <end position="36"/>
    </location>
</feature>
<dbReference type="STRING" id="1561998.A0A1I7UKH4"/>
<dbReference type="GO" id="GO:0031594">
    <property type="term" value="C:neuromuscular junction"/>
    <property type="evidence" value="ECO:0007669"/>
    <property type="project" value="TreeGrafter"/>
</dbReference>
<evidence type="ECO:0000259" key="2">
    <source>
        <dbReference type="PROSITE" id="PS50004"/>
    </source>
</evidence>
<protein>
    <submittedName>
        <fullName evidence="4">C2 domain-containing protein</fullName>
    </submittedName>
</protein>
<evidence type="ECO:0000313" key="4">
    <source>
        <dbReference type="WBParaSite" id="Csp11.Scaffold630.g16872.t1"/>
    </source>
</evidence>
<dbReference type="CDD" id="cd08394">
    <property type="entry name" value="C2A_Munc13"/>
    <property type="match status" value="1"/>
</dbReference>
<organism evidence="3 4">
    <name type="scientific">Caenorhabditis tropicalis</name>
    <dbReference type="NCBI Taxonomy" id="1561998"/>
    <lineage>
        <taxon>Eukaryota</taxon>
        <taxon>Metazoa</taxon>
        <taxon>Ecdysozoa</taxon>
        <taxon>Nematoda</taxon>
        <taxon>Chromadorea</taxon>
        <taxon>Rhabditida</taxon>
        <taxon>Rhabditina</taxon>
        <taxon>Rhabditomorpha</taxon>
        <taxon>Rhabditoidea</taxon>
        <taxon>Rhabditidae</taxon>
        <taxon>Peloderinae</taxon>
        <taxon>Caenorhabditis</taxon>
    </lineage>
</organism>
<dbReference type="GO" id="GO:0017075">
    <property type="term" value="F:syntaxin-1 binding"/>
    <property type="evidence" value="ECO:0007669"/>
    <property type="project" value="TreeGrafter"/>
</dbReference>
<dbReference type="InterPro" id="IPR035892">
    <property type="entry name" value="C2_domain_sf"/>
</dbReference>
<dbReference type="GO" id="GO:0016082">
    <property type="term" value="P:synaptic vesicle priming"/>
    <property type="evidence" value="ECO:0007669"/>
    <property type="project" value="TreeGrafter"/>
</dbReference>
<dbReference type="PROSITE" id="PS50004">
    <property type="entry name" value="C2"/>
    <property type="match status" value="1"/>
</dbReference>
<dbReference type="GO" id="GO:0016081">
    <property type="term" value="P:synaptic vesicle docking"/>
    <property type="evidence" value="ECO:0007669"/>
    <property type="project" value="TreeGrafter"/>
</dbReference>
<accession>A0A1I7UKH4</accession>
<dbReference type="eggNOG" id="KOG1011">
    <property type="taxonomic scope" value="Eukaryota"/>
</dbReference>
<dbReference type="PANTHER" id="PTHR10480:SF12">
    <property type="entry name" value="UNC-13, ISOFORM E"/>
    <property type="match status" value="1"/>
</dbReference>
<keyword evidence="3" id="KW-1185">Reference proteome</keyword>
<sequence length="193" mass="21185">MGATKLFSALEQLVGGGGGGYPSSPGGREDAATSSSAIQHHPLQYATCQPADEDVYPPLEDDEEEFSDGMSMRLLCITNEFNSYVTVKLQNVKSTTVAVRGNLPCWEQEFIFETNRPDDGMVLELWAKGVLWDKLIGVHYMPLSDVKYSNVAGSGQWLQMDHELETRNGQTVGTRGPTGHNLLADVRFELPFG</sequence>
<dbReference type="AlphaFoldDB" id="A0A1I7UKH4"/>
<dbReference type="Gene3D" id="2.60.40.150">
    <property type="entry name" value="C2 domain"/>
    <property type="match status" value="1"/>
</dbReference>
<dbReference type="SUPFAM" id="SSF49562">
    <property type="entry name" value="C2 domain (Calcium/lipid-binding domain, CaLB)"/>
    <property type="match status" value="1"/>
</dbReference>
<feature type="domain" description="C2" evidence="2">
    <location>
        <begin position="46"/>
        <end position="158"/>
    </location>
</feature>
<dbReference type="GO" id="GO:0098831">
    <property type="term" value="C:presynaptic active zone cytoplasmic component"/>
    <property type="evidence" value="ECO:0007669"/>
    <property type="project" value="TreeGrafter"/>
</dbReference>
<dbReference type="GO" id="GO:0042734">
    <property type="term" value="C:presynaptic membrane"/>
    <property type="evidence" value="ECO:0007669"/>
    <property type="project" value="TreeGrafter"/>
</dbReference>
<dbReference type="Proteomes" id="UP000095282">
    <property type="component" value="Unplaced"/>
</dbReference>
<dbReference type="GO" id="GO:0043195">
    <property type="term" value="C:terminal bouton"/>
    <property type="evidence" value="ECO:0007669"/>
    <property type="project" value="TreeGrafter"/>
</dbReference>
<dbReference type="GO" id="GO:0061789">
    <property type="term" value="P:dense core granule priming"/>
    <property type="evidence" value="ECO:0007669"/>
    <property type="project" value="TreeGrafter"/>
</dbReference>
<reference evidence="4" key="1">
    <citation type="submission" date="2016-11" db="UniProtKB">
        <authorList>
            <consortium name="WormBaseParasite"/>
        </authorList>
    </citation>
    <scope>IDENTIFICATION</scope>
</reference>
<dbReference type="WBParaSite" id="Csp11.Scaffold630.g16872.t1">
    <property type="protein sequence ID" value="Csp11.Scaffold630.g16872.t1"/>
    <property type="gene ID" value="Csp11.Scaffold630.g16872"/>
</dbReference>
<dbReference type="GO" id="GO:0035249">
    <property type="term" value="P:synaptic transmission, glutamatergic"/>
    <property type="evidence" value="ECO:0007669"/>
    <property type="project" value="TreeGrafter"/>
</dbReference>
<evidence type="ECO:0000256" key="1">
    <source>
        <dbReference type="SAM" id="MobiDB-lite"/>
    </source>
</evidence>
<dbReference type="InterPro" id="IPR000008">
    <property type="entry name" value="C2_dom"/>
</dbReference>
<dbReference type="GO" id="GO:0099525">
    <property type="term" value="P:presynaptic dense core vesicle exocytosis"/>
    <property type="evidence" value="ECO:0007669"/>
    <property type="project" value="TreeGrafter"/>
</dbReference>
<dbReference type="GO" id="GO:0019992">
    <property type="term" value="F:diacylglycerol binding"/>
    <property type="evidence" value="ECO:0007669"/>
    <property type="project" value="InterPro"/>
</dbReference>
<dbReference type="PANTHER" id="PTHR10480">
    <property type="entry name" value="PROTEIN UNC-13 HOMOLOG"/>
    <property type="match status" value="1"/>
</dbReference>
<evidence type="ECO:0000313" key="3">
    <source>
        <dbReference type="Proteomes" id="UP000095282"/>
    </source>
</evidence>